<reference evidence="12" key="1">
    <citation type="journal article" date="2020" name="mSystems">
        <title>Genome- and Community-Level Interaction Insights into Carbon Utilization and Element Cycling Functions of Hydrothermarchaeota in Hydrothermal Sediment.</title>
        <authorList>
            <person name="Zhou Z."/>
            <person name="Liu Y."/>
            <person name="Xu W."/>
            <person name="Pan J."/>
            <person name="Luo Z.H."/>
            <person name="Li M."/>
        </authorList>
    </citation>
    <scope>NUCLEOTIDE SEQUENCE [LARGE SCALE GENOMIC DNA]</scope>
    <source>
        <strain evidence="12">SpSt-618</strain>
    </source>
</reference>
<comment type="similarity">
    <text evidence="2">Belongs to the ABC transporter superfamily.</text>
</comment>
<dbReference type="SMART" id="SM00382">
    <property type="entry name" value="AAA"/>
    <property type="match status" value="2"/>
</dbReference>
<organism evidence="12">
    <name type="scientific">Ignisphaera aggregans</name>
    <dbReference type="NCBI Taxonomy" id="334771"/>
    <lineage>
        <taxon>Archaea</taxon>
        <taxon>Thermoproteota</taxon>
        <taxon>Thermoprotei</taxon>
        <taxon>Desulfurococcales</taxon>
        <taxon>Desulfurococcaceae</taxon>
        <taxon>Ignisphaera</taxon>
    </lineage>
</organism>
<comment type="subcellular location">
    <subcellularLocation>
        <location evidence="1">Cell membrane</location>
        <topology evidence="1">Peripheral membrane protein</topology>
    </subcellularLocation>
</comment>
<dbReference type="PROSITE" id="PS50893">
    <property type="entry name" value="ABC_TRANSPORTER_2"/>
    <property type="match status" value="2"/>
</dbReference>
<dbReference type="Gene3D" id="3.40.50.300">
    <property type="entry name" value="P-loop containing nucleotide triphosphate hydrolases"/>
    <property type="match status" value="2"/>
</dbReference>
<dbReference type="GO" id="GO:0042626">
    <property type="term" value="F:ATPase-coupled transmembrane transporter activity"/>
    <property type="evidence" value="ECO:0007669"/>
    <property type="project" value="TreeGrafter"/>
</dbReference>
<protein>
    <submittedName>
        <fullName evidence="12">ABC transporter ATP-binding protein</fullName>
    </submittedName>
</protein>
<dbReference type="GO" id="GO:0005524">
    <property type="term" value="F:ATP binding"/>
    <property type="evidence" value="ECO:0007669"/>
    <property type="project" value="UniProtKB-KW"/>
</dbReference>
<feature type="domain" description="ABC transporter" evidence="11">
    <location>
        <begin position="7"/>
        <end position="245"/>
    </location>
</feature>
<evidence type="ECO:0000256" key="10">
    <source>
        <dbReference type="ARBA" id="ARBA00025157"/>
    </source>
</evidence>
<feature type="domain" description="ABC transporter" evidence="11">
    <location>
        <begin position="257"/>
        <end position="472"/>
    </location>
</feature>
<evidence type="ECO:0000256" key="2">
    <source>
        <dbReference type="ARBA" id="ARBA00005417"/>
    </source>
</evidence>
<keyword evidence="9" id="KW-0472">Membrane</keyword>
<evidence type="ECO:0000256" key="3">
    <source>
        <dbReference type="ARBA" id="ARBA00022448"/>
    </source>
</evidence>
<dbReference type="InterPro" id="IPR003439">
    <property type="entry name" value="ABC_transporter-like_ATP-bd"/>
</dbReference>
<dbReference type="GO" id="GO:0016887">
    <property type="term" value="F:ATP hydrolysis activity"/>
    <property type="evidence" value="ECO:0007669"/>
    <property type="project" value="InterPro"/>
</dbReference>
<dbReference type="PANTHER" id="PTHR43553:SF23">
    <property type="entry name" value="ABC TRANSPORTER ATP-BINDING COMPONENT"/>
    <property type="match status" value="1"/>
</dbReference>
<keyword evidence="4" id="KW-1003">Cell membrane</keyword>
<evidence type="ECO:0000313" key="12">
    <source>
        <dbReference type="EMBL" id="HGN37046.1"/>
    </source>
</evidence>
<keyword evidence="3" id="KW-0813">Transport</keyword>
<dbReference type="GO" id="GO:0043190">
    <property type="term" value="C:ATP-binding cassette (ABC) transporter complex"/>
    <property type="evidence" value="ECO:0007669"/>
    <property type="project" value="TreeGrafter"/>
</dbReference>
<evidence type="ECO:0000256" key="4">
    <source>
        <dbReference type="ARBA" id="ARBA00022475"/>
    </source>
</evidence>
<comment type="caution">
    <text evidence="12">The sequence shown here is derived from an EMBL/GenBank/DDBJ whole genome shotgun (WGS) entry which is preliminary data.</text>
</comment>
<evidence type="ECO:0000256" key="9">
    <source>
        <dbReference type="ARBA" id="ARBA00023136"/>
    </source>
</evidence>
<dbReference type="PROSITE" id="PS00211">
    <property type="entry name" value="ABC_TRANSPORTER_1"/>
    <property type="match status" value="1"/>
</dbReference>
<evidence type="ECO:0000256" key="7">
    <source>
        <dbReference type="ARBA" id="ARBA00022840"/>
    </source>
</evidence>
<dbReference type="Pfam" id="PF00005">
    <property type="entry name" value="ABC_tran"/>
    <property type="match status" value="2"/>
</dbReference>
<sequence length="474" mass="53499">MAKKKVLEAKSLWFRYPNSSWILRSLDLDVYEGETILVIGRSGCGKTTLIRAIMGIGTNIYGGEIRGTIAIDGKMLEDYSIEELRKVIQIVNQDPRTHFIYPHVYEDLYSYSLQIYGDRKKAEEALDTVSSSLKIKHILNRLYFELSGGELRRVAIAKAMLSKPKIIIFDEPLMWLDDIGVKDFLDTLARLKSSGITIVIFEHRFIPLMNFVDRVQKFSNGSIKEVPLDTFRKSYLIQSENRVASIGRSTPGGREVAIIDSVWFRYDSNTVLKNISIRINENDAIAIYGYNGSGKSTLLKVIAGYLKPQRGSVKRFGKAIYIPQLVSLFFTEESVELELKNICRNSKDSKKCYSNGYSILKKYGFDDLMQTPFTLSWGQQEKLAVALSLAAGFNIFLLDEPFSGLTYTDRIALIEYLETVPGAKIVTISSSDSIPLLKGFKLYKLDNGSLIEYTSSSKALHSIDLDIITTIYSD</sequence>
<dbReference type="InterPro" id="IPR050095">
    <property type="entry name" value="ECF_ABC_transporter_ATP-bd"/>
</dbReference>
<gene>
    <name evidence="12" type="ORF">ENT87_05820</name>
</gene>
<keyword evidence="8" id="KW-1278">Translocase</keyword>
<dbReference type="AlphaFoldDB" id="A0A7J3I8F3"/>
<keyword evidence="7 12" id="KW-0067">ATP-binding</keyword>
<evidence type="ECO:0000256" key="5">
    <source>
        <dbReference type="ARBA" id="ARBA00022737"/>
    </source>
</evidence>
<evidence type="ECO:0000256" key="1">
    <source>
        <dbReference type="ARBA" id="ARBA00004202"/>
    </source>
</evidence>
<keyword evidence="6" id="KW-0547">Nucleotide-binding</keyword>
<dbReference type="InterPro" id="IPR003593">
    <property type="entry name" value="AAA+_ATPase"/>
</dbReference>
<dbReference type="InterPro" id="IPR027417">
    <property type="entry name" value="P-loop_NTPase"/>
</dbReference>
<dbReference type="InterPro" id="IPR017871">
    <property type="entry name" value="ABC_transporter-like_CS"/>
</dbReference>
<dbReference type="EMBL" id="DTAI01000168">
    <property type="protein sequence ID" value="HGN37046.1"/>
    <property type="molecule type" value="Genomic_DNA"/>
</dbReference>
<proteinExistence type="inferred from homology"/>
<dbReference type="InterPro" id="IPR015856">
    <property type="entry name" value="ABC_transpr_CbiO/EcfA_su"/>
</dbReference>
<comment type="function">
    <text evidence="10">Probably part of an ABC transporter complex. Responsible for energy coupling to the transport system.</text>
</comment>
<evidence type="ECO:0000256" key="8">
    <source>
        <dbReference type="ARBA" id="ARBA00022967"/>
    </source>
</evidence>
<evidence type="ECO:0000256" key="6">
    <source>
        <dbReference type="ARBA" id="ARBA00022741"/>
    </source>
</evidence>
<evidence type="ECO:0000259" key="11">
    <source>
        <dbReference type="PROSITE" id="PS50893"/>
    </source>
</evidence>
<dbReference type="SUPFAM" id="SSF52540">
    <property type="entry name" value="P-loop containing nucleoside triphosphate hydrolases"/>
    <property type="match status" value="2"/>
</dbReference>
<dbReference type="PANTHER" id="PTHR43553">
    <property type="entry name" value="HEAVY METAL TRANSPORTER"/>
    <property type="match status" value="1"/>
</dbReference>
<name>A0A7J3I8F3_9CREN</name>
<dbReference type="CDD" id="cd03225">
    <property type="entry name" value="ABC_cobalt_CbiO_domain1"/>
    <property type="match status" value="1"/>
</dbReference>
<keyword evidence="5" id="KW-0677">Repeat</keyword>
<accession>A0A7J3I8F3</accession>